<dbReference type="EMBL" id="CP007155">
    <property type="protein sequence ID" value="AHH99503.1"/>
    <property type="molecule type" value="Genomic_DNA"/>
</dbReference>
<proteinExistence type="predicted"/>
<keyword evidence="4" id="KW-1185">Reference proteome</keyword>
<dbReference type="Pfam" id="PF17189">
    <property type="entry name" value="Glyco_hydro_30C"/>
    <property type="match status" value="1"/>
</dbReference>
<evidence type="ECO:0000259" key="2">
    <source>
        <dbReference type="Pfam" id="PF17189"/>
    </source>
</evidence>
<dbReference type="eggNOG" id="COG3534">
    <property type="taxonomic scope" value="Bacteria"/>
</dbReference>
<keyword evidence="1" id="KW-0732">Signal</keyword>
<dbReference type="KEGG" id="kal:KALB_6143"/>
<dbReference type="GO" id="GO:0000272">
    <property type="term" value="P:polysaccharide catabolic process"/>
    <property type="evidence" value="ECO:0007669"/>
    <property type="project" value="TreeGrafter"/>
</dbReference>
<sequence>MRMSTVTGTVLVLSCALAGVARADTAGPDLVTVHADQKTGHIGSIGANTPLWNDHLLDPQVPGLIRRAGIRNLEFNGGGVSDLFHWRDGTLSPDPLAEEHKAHGLDYTGLGSHFSFDQFEQVARRSGATTSVHVNYGTGTAQEAADWVRYANRTQHYGVRDWIVGEEVYLNGGIQNTYPFNVEPDAHADKSPAAYGRAVLDYARAMKAVDPTIRIGVEVIPAREGTALWDWDKTVLSTVGSAADFVDVHSYPFGQQSDFFAGIGLIKPVISTLRGLVDQTAGRATKIVVGETNSATWPAAAQISEQNALYLADDVLTQFESGVESVNWWALHNGGSDTADLGLLSSSSKPFAPYYGMQLLTEAAQPCSDLLATSSSSTGVDAHAVRRPDGSIAVVLINKDQTAAHQVRLDLPRLLPGATVLSTAASSVLSRREPGPVATTRTLPANSLTAVIVRPW</sequence>
<protein>
    <recommendedName>
        <fullName evidence="2">Glycosyl hydrolase family 30 beta sandwich domain-containing protein</fullName>
    </recommendedName>
</protein>
<dbReference type="PROSITE" id="PS51257">
    <property type="entry name" value="PROKAR_LIPOPROTEIN"/>
    <property type="match status" value="1"/>
</dbReference>
<evidence type="ECO:0000313" key="3">
    <source>
        <dbReference type="EMBL" id="AHH99503.1"/>
    </source>
</evidence>
<organism evidence="3 4">
    <name type="scientific">Kutzneria albida DSM 43870</name>
    <dbReference type="NCBI Taxonomy" id="1449976"/>
    <lineage>
        <taxon>Bacteria</taxon>
        <taxon>Bacillati</taxon>
        <taxon>Actinomycetota</taxon>
        <taxon>Actinomycetes</taxon>
        <taxon>Pseudonocardiales</taxon>
        <taxon>Pseudonocardiaceae</taxon>
        <taxon>Kutzneria</taxon>
    </lineage>
</organism>
<dbReference type="SUPFAM" id="SSF51445">
    <property type="entry name" value="(Trans)glycosidases"/>
    <property type="match status" value="1"/>
</dbReference>
<dbReference type="AlphaFoldDB" id="W5WE85"/>
<dbReference type="PANTHER" id="PTHR43576">
    <property type="entry name" value="ALPHA-L-ARABINOFURANOSIDASE C-RELATED"/>
    <property type="match status" value="1"/>
</dbReference>
<name>W5WE85_9PSEU</name>
<dbReference type="PATRIC" id="fig|1449976.3.peg.6164"/>
<accession>W5WE85</accession>
<evidence type="ECO:0000256" key="1">
    <source>
        <dbReference type="SAM" id="SignalP"/>
    </source>
</evidence>
<feature type="chain" id="PRO_5004873019" description="Glycosyl hydrolase family 30 beta sandwich domain-containing protein" evidence="1">
    <location>
        <begin position="24"/>
        <end position="456"/>
    </location>
</feature>
<dbReference type="STRING" id="1449976.KALB_6143"/>
<dbReference type="Gene3D" id="3.20.20.80">
    <property type="entry name" value="Glycosidases"/>
    <property type="match status" value="1"/>
</dbReference>
<dbReference type="Proteomes" id="UP000019225">
    <property type="component" value="Chromosome"/>
</dbReference>
<dbReference type="Gene3D" id="2.60.40.1180">
    <property type="entry name" value="Golgi alpha-mannosidase II"/>
    <property type="match status" value="1"/>
</dbReference>
<evidence type="ECO:0000313" key="4">
    <source>
        <dbReference type="Proteomes" id="UP000019225"/>
    </source>
</evidence>
<dbReference type="InterPro" id="IPR033452">
    <property type="entry name" value="GH30_C"/>
</dbReference>
<dbReference type="InterPro" id="IPR017853">
    <property type="entry name" value="GH"/>
</dbReference>
<feature type="domain" description="Glycosyl hydrolase family 30 beta sandwich" evidence="2">
    <location>
        <begin position="373"/>
        <end position="410"/>
    </location>
</feature>
<dbReference type="PANTHER" id="PTHR43576:SF3">
    <property type="entry name" value="ALPHA-L-ARABINOFURANOSIDASE C"/>
    <property type="match status" value="1"/>
</dbReference>
<reference evidence="3 4" key="1">
    <citation type="journal article" date="2014" name="BMC Genomics">
        <title>Complete genome sequence of producer of the glycopeptide antibiotic Aculeximycin Kutzneria albida DSM 43870T, a representative of minor genus of Pseudonocardiaceae.</title>
        <authorList>
            <person name="Rebets Y."/>
            <person name="Tokovenko B."/>
            <person name="Lushchyk I."/>
            <person name="Ruckert C."/>
            <person name="Zaburannyi N."/>
            <person name="Bechthold A."/>
            <person name="Kalinowski J."/>
            <person name="Luzhetskyy A."/>
        </authorList>
    </citation>
    <scope>NUCLEOTIDE SEQUENCE [LARGE SCALE GENOMIC DNA]</scope>
    <source>
        <strain evidence="3">DSM 43870</strain>
    </source>
</reference>
<dbReference type="HOGENOM" id="CLU_030937_0_0_11"/>
<gene>
    <name evidence="3" type="ORF">KALB_6143</name>
</gene>
<dbReference type="OrthoDB" id="9758333at2"/>
<feature type="signal peptide" evidence="1">
    <location>
        <begin position="1"/>
        <end position="23"/>
    </location>
</feature>
<dbReference type="RefSeq" id="WP_081789602.1">
    <property type="nucleotide sequence ID" value="NZ_CP007155.1"/>
</dbReference>
<dbReference type="InterPro" id="IPR013780">
    <property type="entry name" value="Glyco_hydro_b"/>
</dbReference>